<accession>A0ABD0MRF2</accession>
<protein>
    <submittedName>
        <fullName evidence="2">Uncharacterized protein</fullName>
    </submittedName>
</protein>
<sequence>EEPGDLSGVPREYHDLRAVFSRSRSATLSPHRPYNCSIDLIPGSIPPRGKPYSLSAPEREAQRTPSQTRSLVSSVLQRTAITRRPFSPVVVWLGRLSGESSGRVPCPCVPPFFAGVMPPDSLCTLVLGVPWPLSANVFGLQLWSRMYSVSSPHVLSAPSLSLALPLLPVSFVPFLSRLVLGRISFKISLRDYLPLQ</sequence>
<dbReference type="Proteomes" id="UP001529510">
    <property type="component" value="Unassembled WGS sequence"/>
</dbReference>
<keyword evidence="3" id="KW-1185">Reference proteome</keyword>
<evidence type="ECO:0000256" key="1">
    <source>
        <dbReference type="SAM" id="MobiDB-lite"/>
    </source>
</evidence>
<proteinExistence type="predicted"/>
<evidence type="ECO:0000313" key="3">
    <source>
        <dbReference type="Proteomes" id="UP001529510"/>
    </source>
</evidence>
<comment type="caution">
    <text evidence="2">The sequence shown here is derived from an EMBL/GenBank/DDBJ whole genome shotgun (WGS) entry which is preliminary data.</text>
</comment>
<reference evidence="2 3" key="1">
    <citation type="submission" date="2024-05" db="EMBL/GenBank/DDBJ databases">
        <title>Genome sequencing and assembly of Indian major carp, Cirrhinus mrigala (Hamilton, 1822).</title>
        <authorList>
            <person name="Mohindra V."/>
            <person name="Chowdhury L.M."/>
            <person name="Lal K."/>
            <person name="Jena J.K."/>
        </authorList>
    </citation>
    <scope>NUCLEOTIDE SEQUENCE [LARGE SCALE GENOMIC DNA]</scope>
    <source>
        <strain evidence="2">CM1030</strain>
        <tissue evidence="2">Blood</tissue>
    </source>
</reference>
<dbReference type="AlphaFoldDB" id="A0ABD0MRF2"/>
<gene>
    <name evidence="2" type="ORF">M9458_054012</name>
</gene>
<name>A0ABD0MRF2_CIRMR</name>
<evidence type="ECO:0000313" key="2">
    <source>
        <dbReference type="EMBL" id="KAL0150708.1"/>
    </source>
</evidence>
<dbReference type="EMBL" id="JAMKFB020000280">
    <property type="protein sequence ID" value="KAL0150708.1"/>
    <property type="molecule type" value="Genomic_DNA"/>
</dbReference>
<feature type="non-terminal residue" evidence="2">
    <location>
        <position position="196"/>
    </location>
</feature>
<feature type="region of interest" description="Disordered" evidence="1">
    <location>
        <begin position="47"/>
        <end position="69"/>
    </location>
</feature>
<feature type="non-terminal residue" evidence="2">
    <location>
        <position position="1"/>
    </location>
</feature>
<organism evidence="2 3">
    <name type="scientific">Cirrhinus mrigala</name>
    <name type="common">Mrigala</name>
    <dbReference type="NCBI Taxonomy" id="683832"/>
    <lineage>
        <taxon>Eukaryota</taxon>
        <taxon>Metazoa</taxon>
        <taxon>Chordata</taxon>
        <taxon>Craniata</taxon>
        <taxon>Vertebrata</taxon>
        <taxon>Euteleostomi</taxon>
        <taxon>Actinopterygii</taxon>
        <taxon>Neopterygii</taxon>
        <taxon>Teleostei</taxon>
        <taxon>Ostariophysi</taxon>
        <taxon>Cypriniformes</taxon>
        <taxon>Cyprinidae</taxon>
        <taxon>Labeoninae</taxon>
        <taxon>Labeonini</taxon>
        <taxon>Cirrhinus</taxon>
    </lineage>
</organism>